<accession>A0A564HZI5</accession>
<gene>
    <name evidence="1" type="ORF">SB6408_03275</name>
</gene>
<evidence type="ECO:0000313" key="1">
    <source>
        <dbReference type="EMBL" id="VUS37819.1"/>
    </source>
</evidence>
<reference evidence="1 2" key="1">
    <citation type="submission" date="2019-07" db="EMBL/GenBank/DDBJ databases">
        <authorList>
            <person name="Brisse S."/>
            <person name="Rodrigues C."/>
            <person name="Thorpe H."/>
        </authorList>
    </citation>
    <scope>NUCLEOTIDE SEQUENCE [LARGE SCALE GENOMIC DNA]</scope>
    <source>
        <strain evidence="1">SB6408</strain>
    </source>
</reference>
<sequence length="74" mass="8573">MPNGPPIHRRAAFQNDCIEKVPPFGNNDKIDKEPLIETFFNIITQSNYIPPHHYCSIDNIQAVNMFTLAYAYNY</sequence>
<dbReference type="Proteomes" id="UP000318370">
    <property type="component" value="Unassembled WGS sequence"/>
</dbReference>
<dbReference type="AlphaFoldDB" id="A0A564HZI5"/>
<evidence type="ECO:0000313" key="2">
    <source>
        <dbReference type="Proteomes" id="UP000318370"/>
    </source>
</evidence>
<name>A0A564HZI5_9ENTR</name>
<proteinExistence type="predicted"/>
<dbReference type="EMBL" id="CABGHF010000002">
    <property type="protein sequence ID" value="VUS37819.1"/>
    <property type="molecule type" value="Genomic_DNA"/>
</dbReference>
<organism evidence="1 2">
    <name type="scientific">Klebsiella spallanzanii</name>
    <dbReference type="NCBI Taxonomy" id="2587528"/>
    <lineage>
        <taxon>Bacteria</taxon>
        <taxon>Pseudomonadati</taxon>
        <taxon>Pseudomonadota</taxon>
        <taxon>Gammaproteobacteria</taxon>
        <taxon>Enterobacterales</taxon>
        <taxon>Enterobacteriaceae</taxon>
        <taxon>Klebsiella/Raoultella group</taxon>
        <taxon>Klebsiella</taxon>
    </lineage>
</organism>
<protein>
    <submittedName>
        <fullName evidence="1">Uncharacterized protein</fullName>
    </submittedName>
</protein>